<proteinExistence type="predicted"/>
<dbReference type="EMBL" id="OIVN01003685">
    <property type="protein sequence ID" value="SPD12939.1"/>
    <property type="molecule type" value="Genomic_DNA"/>
</dbReference>
<evidence type="ECO:0000256" key="1">
    <source>
        <dbReference type="SAM" id="MobiDB-lite"/>
    </source>
</evidence>
<sequence length="436" mass="48443">MGVSRFADNNLGPPLLEGYVSGDSVLHRLATELYSIVYPAISTWGVVRDIMAANKTEWPLSFSNELPEGLSSPKRESREVSSEVTPSTSGPRPVSRISDNVVLRIPDPDERACCQSLRVMWPFMRSTSKQTLLSCMVMWRVSSNEQEDLTVEEFLFCYEPCQIAASPGFWTFKHRDLDTRIVQGLPSSNKTWKDGSWGTPSPSVLDRPLLNSVWKERISRILDIEDRRCSVFLEPDLFASFSFGLEPNTAFKALLRANKKKAKTMKLNKGKLRKFAQSGDIVVPLVSLKRKKADEGPSKPVELSSSHLPVRDAVPLVKTVPSVIMVDVDPTLSADSSEGLNEAMVMSQMCIAVEEDLATLRGKLIANEVEMKNCKRAVLELTKDRKEAVIELEKVRAELKARDDDVKVAVEAKDKAVTDLQHLVGQIEGAKVAAVL</sequence>
<reference evidence="2" key="1">
    <citation type="submission" date="2018-02" db="EMBL/GenBank/DDBJ databases">
        <authorList>
            <person name="Cohen D.B."/>
            <person name="Kent A.D."/>
        </authorList>
    </citation>
    <scope>NUCLEOTIDE SEQUENCE</scope>
</reference>
<feature type="region of interest" description="Disordered" evidence="1">
    <location>
        <begin position="66"/>
        <end position="98"/>
    </location>
</feature>
<accession>A0A2N9HMU9</accession>
<organism evidence="2">
    <name type="scientific">Fagus sylvatica</name>
    <name type="common">Beechnut</name>
    <dbReference type="NCBI Taxonomy" id="28930"/>
    <lineage>
        <taxon>Eukaryota</taxon>
        <taxon>Viridiplantae</taxon>
        <taxon>Streptophyta</taxon>
        <taxon>Embryophyta</taxon>
        <taxon>Tracheophyta</taxon>
        <taxon>Spermatophyta</taxon>
        <taxon>Magnoliopsida</taxon>
        <taxon>eudicotyledons</taxon>
        <taxon>Gunneridae</taxon>
        <taxon>Pentapetalae</taxon>
        <taxon>rosids</taxon>
        <taxon>fabids</taxon>
        <taxon>Fagales</taxon>
        <taxon>Fagaceae</taxon>
        <taxon>Fagus</taxon>
    </lineage>
</organism>
<evidence type="ECO:0000313" key="2">
    <source>
        <dbReference type="EMBL" id="SPD12939.1"/>
    </source>
</evidence>
<gene>
    <name evidence="2" type="ORF">FSB_LOCUS40821</name>
</gene>
<dbReference type="AlphaFoldDB" id="A0A2N9HMU9"/>
<protein>
    <submittedName>
        <fullName evidence="2">Uncharacterized protein</fullName>
    </submittedName>
</protein>
<name>A0A2N9HMU9_FAGSY</name>